<evidence type="ECO:0000256" key="1">
    <source>
        <dbReference type="ARBA" id="ARBA00001946"/>
    </source>
</evidence>
<dbReference type="AlphaFoldDB" id="W6N8Q4"/>
<dbReference type="SUPFAM" id="SSF56784">
    <property type="entry name" value="HAD-like"/>
    <property type="match status" value="1"/>
</dbReference>
<proteinExistence type="predicted"/>
<keyword evidence="3 5" id="KW-0378">Hydrolase</keyword>
<name>W6N8Q4_CLOTY</name>
<dbReference type="GO" id="GO:0046872">
    <property type="term" value="F:metal ion binding"/>
    <property type="evidence" value="ECO:0007669"/>
    <property type="project" value="UniProtKB-KW"/>
</dbReference>
<dbReference type="GO" id="GO:0044281">
    <property type="term" value="P:small molecule metabolic process"/>
    <property type="evidence" value="ECO:0007669"/>
    <property type="project" value="UniProtKB-ARBA"/>
</dbReference>
<dbReference type="GeneID" id="29419140"/>
<dbReference type="Proteomes" id="UP000019482">
    <property type="component" value="Unassembled WGS sequence"/>
</dbReference>
<evidence type="ECO:0000256" key="4">
    <source>
        <dbReference type="ARBA" id="ARBA00022842"/>
    </source>
</evidence>
<dbReference type="SFLD" id="SFLDG01129">
    <property type="entry name" value="C1.5:_HAD__Beta-PGM__Phosphata"/>
    <property type="match status" value="1"/>
</dbReference>
<sequence length="231" mass="27667">MKGIKCILFDCMETLIDMFELPDKKDYALWAFENSGCEKYFKDFNSFYKAYIDARSNIDGKLPEYREYDFKQLYEYMFLEMERDTSKRKEVVGLLLKSYWKNYRRRCYVADKVKKTLEYLNIKYTLGVVSNFKIKGGIEDLLRYTGIRSYFDFVINSAEQGWRKPHENIYLKAIKTSGFLSSEIIFVGDSFLNDYDGPRRVGIRSIFLDKKRCFDIDCKKIYEFTELKRIL</sequence>
<dbReference type="InterPro" id="IPR051400">
    <property type="entry name" value="HAD-like_hydrolase"/>
</dbReference>
<dbReference type="InterPro" id="IPR023198">
    <property type="entry name" value="PGP-like_dom2"/>
</dbReference>
<dbReference type="PANTHER" id="PTHR46470:SF2">
    <property type="entry name" value="GLYCERALDEHYDE 3-PHOSPHATE PHOSPHATASE"/>
    <property type="match status" value="1"/>
</dbReference>
<evidence type="ECO:0000313" key="6">
    <source>
        <dbReference type="Proteomes" id="UP000019482"/>
    </source>
</evidence>
<dbReference type="PANTHER" id="PTHR46470">
    <property type="entry name" value="N-ACYLNEURAMINATE-9-PHOSPHATASE"/>
    <property type="match status" value="1"/>
</dbReference>
<evidence type="ECO:0000256" key="2">
    <source>
        <dbReference type="ARBA" id="ARBA00022723"/>
    </source>
</evidence>
<dbReference type="Gene3D" id="3.40.50.1000">
    <property type="entry name" value="HAD superfamily/HAD-like"/>
    <property type="match status" value="1"/>
</dbReference>
<keyword evidence="2" id="KW-0479">Metal-binding</keyword>
<comment type="cofactor">
    <cofactor evidence="1">
        <name>Mg(2+)</name>
        <dbReference type="ChEBI" id="CHEBI:18420"/>
    </cofactor>
</comment>
<dbReference type="InterPro" id="IPR023214">
    <property type="entry name" value="HAD_sf"/>
</dbReference>
<dbReference type="NCBIfam" id="TIGR01549">
    <property type="entry name" value="HAD-SF-IA-v1"/>
    <property type="match status" value="1"/>
</dbReference>
<dbReference type="Pfam" id="PF13419">
    <property type="entry name" value="HAD_2"/>
    <property type="match status" value="1"/>
</dbReference>
<dbReference type="GO" id="GO:0016791">
    <property type="term" value="F:phosphatase activity"/>
    <property type="evidence" value="ECO:0007669"/>
    <property type="project" value="TreeGrafter"/>
</dbReference>
<accession>W6N8Q4</accession>
<comment type="caution">
    <text evidence="5">The sequence shown here is derived from an EMBL/GenBank/DDBJ whole genome shotgun (WGS) entry which is preliminary data.</text>
</comment>
<dbReference type="OrthoDB" id="9807630at2"/>
<evidence type="ECO:0000256" key="3">
    <source>
        <dbReference type="ARBA" id="ARBA00022801"/>
    </source>
</evidence>
<dbReference type="InterPro" id="IPR041492">
    <property type="entry name" value="HAD_2"/>
</dbReference>
<keyword evidence="6" id="KW-1185">Reference proteome</keyword>
<organism evidence="5 6">
    <name type="scientific">Clostridium tyrobutyricum DIVETGP</name>
    <dbReference type="NCBI Taxonomy" id="1408889"/>
    <lineage>
        <taxon>Bacteria</taxon>
        <taxon>Bacillati</taxon>
        <taxon>Bacillota</taxon>
        <taxon>Clostridia</taxon>
        <taxon>Eubacteriales</taxon>
        <taxon>Clostridiaceae</taxon>
        <taxon>Clostridium</taxon>
    </lineage>
</organism>
<reference evidence="5 6" key="1">
    <citation type="journal article" date="2015" name="Genome Announc.">
        <title>Draft Genome Sequence of Clostridium tyrobutyricum Strain DIVETGP, Isolated from Cow's Milk for Grana Padano Production.</title>
        <authorList>
            <person name="Soggiu A."/>
            <person name="Piras C."/>
            <person name="Gaiarsa S."/>
            <person name="Sassera D."/>
            <person name="Roncada P."/>
            <person name="Bendixen E."/>
            <person name="Brasca M."/>
            <person name="Bonizzi L."/>
        </authorList>
    </citation>
    <scope>NUCLEOTIDE SEQUENCE [LARGE SCALE GENOMIC DNA]</scope>
    <source>
        <strain evidence="5 6">DIVETGP</strain>
    </source>
</reference>
<keyword evidence="4" id="KW-0460">Magnesium</keyword>
<dbReference type="RefSeq" id="WP_017894502.1">
    <property type="nucleotide sequence ID" value="NZ_CBXI010000044.1"/>
</dbReference>
<dbReference type="SFLD" id="SFLDS00003">
    <property type="entry name" value="Haloacid_Dehalogenase"/>
    <property type="match status" value="1"/>
</dbReference>
<dbReference type="Gene3D" id="1.10.150.240">
    <property type="entry name" value="Putative phosphatase, domain 2"/>
    <property type="match status" value="1"/>
</dbReference>
<gene>
    <name evidence="5" type="ORF">CTDIVETGP_2875</name>
</gene>
<dbReference type="EMBL" id="CBXI010000044">
    <property type="protein sequence ID" value="CDL92805.1"/>
    <property type="molecule type" value="Genomic_DNA"/>
</dbReference>
<protein>
    <submittedName>
        <fullName evidence="5">HAD-superfamily hydrolase, subfamily IA</fullName>
    </submittedName>
</protein>
<dbReference type="InterPro" id="IPR006439">
    <property type="entry name" value="HAD-SF_hydro_IA"/>
</dbReference>
<dbReference type="InterPro" id="IPR036412">
    <property type="entry name" value="HAD-like_sf"/>
</dbReference>
<evidence type="ECO:0000313" key="5">
    <source>
        <dbReference type="EMBL" id="CDL92805.1"/>
    </source>
</evidence>